<sequence>MRAISCCVVSLVFAGLLTTETLAAAFVSVACEFQCSDAQKCVPYSAVCNGVRDCNDGSDETIHCNTCGPERTFCQGVMKCVPLSAICNGVNDCGDNSDERNCPQGVLP</sequence>
<feature type="chain" id="PRO_5043763392" evidence="9">
    <location>
        <begin position="24"/>
        <end position="108"/>
    </location>
</feature>
<dbReference type="PROSITE" id="PS50068">
    <property type="entry name" value="LDLRA_2"/>
    <property type="match status" value="2"/>
</dbReference>
<gene>
    <name evidence="10" type="ORF">GSLYS_00003006001</name>
</gene>
<accession>A0AAV2H9D1</accession>
<proteinExistence type="predicted"/>
<keyword evidence="4" id="KW-0677">Repeat</keyword>
<comment type="caution">
    <text evidence="8">Lacks conserved residue(s) required for the propagation of feature annotation.</text>
</comment>
<evidence type="ECO:0000256" key="6">
    <source>
        <dbReference type="ARBA" id="ARBA00023136"/>
    </source>
</evidence>
<evidence type="ECO:0000256" key="4">
    <source>
        <dbReference type="ARBA" id="ARBA00022737"/>
    </source>
</evidence>
<dbReference type="CDD" id="cd00112">
    <property type="entry name" value="LDLa"/>
    <property type="match status" value="2"/>
</dbReference>
<reference evidence="10 11" key="1">
    <citation type="submission" date="2024-04" db="EMBL/GenBank/DDBJ databases">
        <authorList>
            <consortium name="Genoscope - CEA"/>
            <person name="William W."/>
        </authorList>
    </citation>
    <scope>NUCLEOTIDE SEQUENCE [LARGE SCALE GENOMIC DNA]</scope>
</reference>
<evidence type="ECO:0000256" key="8">
    <source>
        <dbReference type="PROSITE-ProRule" id="PRU00124"/>
    </source>
</evidence>
<feature type="disulfide bond" evidence="8">
    <location>
        <begin position="87"/>
        <end position="102"/>
    </location>
</feature>
<keyword evidence="7 8" id="KW-1015">Disulfide bond</keyword>
<evidence type="ECO:0000313" key="11">
    <source>
        <dbReference type="Proteomes" id="UP001497497"/>
    </source>
</evidence>
<evidence type="ECO:0000256" key="9">
    <source>
        <dbReference type="SAM" id="SignalP"/>
    </source>
</evidence>
<dbReference type="EMBL" id="CAXITT010000039">
    <property type="protein sequence ID" value="CAL1528836.1"/>
    <property type="molecule type" value="Genomic_DNA"/>
</dbReference>
<organism evidence="10 11">
    <name type="scientific">Lymnaea stagnalis</name>
    <name type="common">Great pond snail</name>
    <name type="synonym">Helix stagnalis</name>
    <dbReference type="NCBI Taxonomy" id="6523"/>
    <lineage>
        <taxon>Eukaryota</taxon>
        <taxon>Metazoa</taxon>
        <taxon>Spiralia</taxon>
        <taxon>Lophotrochozoa</taxon>
        <taxon>Mollusca</taxon>
        <taxon>Gastropoda</taxon>
        <taxon>Heterobranchia</taxon>
        <taxon>Euthyneura</taxon>
        <taxon>Panpulmonata</taxon>
        <taxon>Hygrophila</taxon>
        <taxon>Lymnaeoidea</taxon>
        <taxon>Lymnaeidae</taxon>
        <taxon>Lymnaea</taxon>
    </lineage>
</organism>
<keyword evidence="6" id="KW-0472">Membrane</keyword>
<evidence type="ECO:0000256" key="7">
    <source>
        <dbReference type="ARBA" id="ARBA00023157"/>
    </source>
</evidence>
<keyword evidence="11" id="KW-1185">Reference proteome</keyword>
<dbReference type="Proteomes" id="UP001497497">
    <property type="component" value="Unassembled WGS sequence"/>
</dbReference>
<dbReference type="Pfam" id="PF00057">
    <property type="entry name" value="Ldl_recept_a"/>
    <property type="match status" value="2"/>
</dbReference>
<dbReference type="AlphaFoldDB" id="A0AAV2H9D1"/>
<dbReference type="InterPro" id="IPR050685">
    <property type="entry name" value="LDLR"/>
</dbReference>
<protein>
    <submittedName>
        <fullName evidence="10">Uncharacterized protein</fullName>
    </submittedName>
</protein>
<dbReference type="InterPro" id="IPR002172">
    <property type="entry name" value="LDrepeatLR_classA_rpt"/>
</dbReference>
<evidence type="ECO:0000256" key="2">
    <source>
        <dbReference type="ARBA" id="ARBA00004308"/>
    </source>
</evidence>
<dbReference type="GO" id="GO:0016192">
    <property type="term" value="P:vesicle-mediated transport"/>
    <property type="evidence" value="ECO:0007669"/>
    <property type="project" value="UniProtKB-ARBA"/>
</dbReference>
<name>A0AAV2H9D1_LYMST</name>
<evidence type="ECO:0000313" key="10">
    <source>
        <dbReference type="EMBL" id="CAL1528836.1"/>
    </source>
</evidence>
<keyword evidence="9" id="KW-0732">Signal</keyword>
<dbReference type="SUPFAM" id="SSF57424">
    <property type="entry name" value="LDL receptor-like module"/>
    <property type="match status" value="2"/>
</dbReference>
<dbReference type="SMART" id="SM00192">
    <property type="entry name" value="LDLa"/>
    <property type="match status" value="2"/>
</dbReference>
<evidence type="ECO:0000256" key="1">
    <source>
        <dbReference type="ARBA" id="ARBA00004167"/>
    </source>
</evidence>
<feature type="signal peptide" evidence="9">
    <location>
        <begin position="1"/>
        <end position="23"/>
    </location>
</feature>
<dbReference type="InterPro" id="IPR036055">
    <property type="entry name" value="LDL_receptor-like_sf"/>
</dbReference>
<evidence type="ECO:0000256" key="3">
    <source>
        <dbReference type="ARBA" id="ARBA00022692"/>
    </source>
</evidence>
<evidence type="ECO:0000256" key="5">
    <source>
        <dbReference type="ARBA" id="ARBA00022989"/>
    </source>
</evidence>
<dbReference type="InterPro" id="IPR023415">
    <property type="entry name" value="LDLR_class-A_CS"/>
</dbReference>
<dbReference type="GO" id="GO:0012505">
    <property type="term" value="C:endomembrane system"/>
    <property type="evidence" value="ECO:0007669"/>
    <property type="project" value="UniProtKB-SubCell"/>
</dbReference>
<keyword evidence="5" id="KW-1133">Transmembrane helix</keyword>
<dbReference type="GO" id="GO:0005886">
    <property type="term" value="C:plasma membrane"/>
    <property type="evidence" value="ECO:0007669"/>
    <property type="project" value="TreeGrafter"/>
</dbReference>
<dbReference type="PANTHER" id="PTHR24270">
    <property type="entry name" value="LOW-DENSITY LIPOPROTEIN RECEPTOR-RELATED"/>
    <property type="match status" value="1"/>
</dbReference>
<dbReference type="Gene3D" id="4.10.400.10">
    <property type="entry name" value="Low-density Lipoprotein Receptor"/>
    <property type="match status" value="2"/>
</dbReference>
<dbReference type="PROSITE" id="PS51257">
    <property type="entry name" value="PROKAR_LIPOPROTEIN"/>
    <property type="match status" value="1"/>
</dbReference>
<comment type="subcellular location">
    <subcellularLocation>
        <location evidence="2">Endomembrane system</location>
    </subcellularLocation>
    <subcellularLocation>
        <location evidence="1">Membrane</location>
        <topology evidence="1">Single-pass membrane protein</topology>
    </subcellularLocation>
</comment>
<dbReference type="PROSITE" id="PS01209">
    <property type="entry name" value="LDLRA_1"/>
    <property type="match status" value="1"/>
</dbReference>
<dbReference type="PRINTS" id="PR00261">
    <property type="entry name" value="LDLRECEPTOR"/>
</dbReference>
<comment type="caution">
    <text evidence="10">The sequence shown here is derived from an EMBL/GenBank/DDBJ whole genome shotgun (WGS) entry which is preliminary data.</text>
</comment>
<keyword evidence="3" id="KW-0812">Transmembrane</keyword>